<dbReference type="RefSeq" id="WP_057805968.1">
    <property type="nucleotide sequence ID" value="NZ_BJYP01000014.1"/>
</dbReference>
<keyword evidence="1" id="KW-0812">Transmembrane</keyword>
<keyword evidence="1" id="KW-0472">Membrane</keyword>
<accession>A0A1H9PH06</accession>
<evidence type="ECO:0000313" key="2">
    <source>
        <dbReference type="EMBL" id="SER46833.1"/>
    </source>
</evidence>
<name>A0A1H9PH06_9LACO</name>
<keyword evidence="1" id="KW-1133">Transmembrane helix</keyword>
<feature type="transmembrane region" description="Helical" evidence="1">
    <location>
        <begin position="6"/>
        <end position="24"/>
    </location>
</feature>
<keyword evidence="3" id="KW-1185">Reference proteome</keyword>
<protein>
    <submittedName>
        <fullName evidence="2">Uncharacterized protein</fullName>
    </submittedName>
</protein>
<dbReference type="GeneID" id="76043412"/>
<dbReference type="EMBL" id="FOGK01000007">
    <property type="protein sequence ID" value="SER46833.1"/>
    <property type="molecule type" value="Genomic_DNA"/>
</dbReference>
<sequence length="151" mass="18009">MKRKKYLSAIVEQSLIMILLLIFFNIDKNNHVRITLNFLNVWFILSWICQFRILAKGVPSLRNNSFLQRGAKETQKEHAKHHKKDKWGDNSFANLQHNLTAQKFALLDRNFDTMATFFVRLAYMLFGPIILLIFLVKNQMGKYFRNKRQQF</sequence>
<reference evidence="2 3" key="1">
    <citation type="submission" date="2016-10" db="EMBL/GenBank/DDBJ databases">
        <authorList>
            <person name="Varghese N."/>
            <person name="Submissions S."/>
        </authorList>
    </citation>
    <scope>NUCLEOTIDE SEQUENCE [LARGE SCALE GENOMIC DNA]</scope>
    <source>
        <strain evidence="2 3">CGMCC 1.3889</strain>
    </source>
</reference>
<organism evidence="2 3">
    <name type="scientific">Pediococcus ethanolidurans</name>
    <dbReference type="NCBI Taxonomy" id="319653"/>
    <lineage>
        <taxon>Bacteria</taxon>
        <taxon>Bacillati</taxon>
        <taxon>Bacillota</taxon>
        <taxon>Bacilli</taxon>
        <taxon>Lactobacillales</taxon>
        <taxon>Lactobacillaceae</taxon>
        <taxon>Pediococcus</taxon>
    </lineage>
</organism>
<evidence type="ECO:0000313" key="3">
    <source>
        <dbReference type="Proteomes" id="UP000182818"/>
    </source>
</evidence>
<gene>
    <name evidence="2" type="ORF">SAMN04487973_10756</name>
</gene>
<proteinExistence type="predicted"/>
<feature type="transmembrane region" description="Helical" evidence="1">
    <location>
        <begin position="117"/>
        <end position="136"/>
    </location>
</feature>
<comment type="caution">
    <text evidence="2">The sequence shown here is derived from an EMBL/GenBank/DDBJ whole genome shotgun (WGS) entry which is preliminary data.</text>
</comment>
<dbReference type="Proteomes" id="UP000182818">
    <property type="component" value="Unassembled WGS sequence"/>
</dbReference>
<evidence type="ECO:0000256" key="1">
    <source>
        <dbReference type="SAM" id="Phobius"/>
    </source>
</evidence>